<gene>
    <name evidence="9" type="ORF">OM075_01820</name>
</gene>
<evidence type="ECO:0000256" key="2">
    <source>
        <dbReference type="ARBA" id="ARBA00005124"/>
    </source>
</evidence>
<dbReference type="PANTHER" id="PTHR12561:SF3">
    <property type="entry name" value="LIPOYLTRANSFERASE 1, MITOCHONDRIAL"/>
    <property type="match status" value="1"/>
</dbReference>
<comment type="pathway">
    <text evidence="2">Protein modification; protein lipoylation via exogenous pathway; protein N(6)-(lipoyl)lysine from lipoate: step 1/2.</text>
</comment>
<name>A0AAE3M101_9BACT</name>
<dbReference type="AlphaFoldDB" id="A0AAE3M101"/>
<dbReference type="SUPFAM" id="SSF55681">
    <property type="entry name" value="Class II aaRS and biotin synthetases"/>
    <property type="match status" value="1"/>
</dbReference>
<dbReference type="GO" id="GO:0016979">
    <property type="term" value="F:lipoate-protein ligase activity"/>
    <property type="evidence" value="ECO:0007669"/>
    <property type="project" value="UniProtKB-EC"/>
</dbReference>
<evidence type="ECO:0000256" key="5">
    <source>
        <dbReference type="ARBA" id="ARBA00022741"/>
    </source>
</evidence>
<dbReference type="GO" id="GO:0009249">
    <property type="term" value="P:protein lipoylation"/>
    <property type="evidence" value="ECO:0007669"/>
    <property type="project" value="InterPro"/>
</dbReference>
<reference evidence="9" key="1">
    <citation type="submission" date="2022-10" db="EMBL/GenBank/DDBJ databases">
        <authorList>
            <person name="Yu W.X."/>
        </authorList>
    </citation>
    <scope>NUCLEOTIDE SEQUENCE</scope>
    <source>
        <strain evidence="9">AAT</strain>
    </source>
</reference>
<dbReference type="FunFam" id="3.30.930.10:FF:000072">
    <property type="entry name" value="Lipoate--protein ligase"/>
    <property type="match status" value="1"/>
</dbReference>
<dbReference type="InterPro" id="IPR045864">
    <property type="entry name" value="aa-tRNA-synth_II/BPL/LPL"/>
</dbReference>
<sequence>MLIILSQTNDPFQNIATEEYLLKNFKEDVFFLYINSKSIIVGKHQNTLAEINYSFVNENNIPVIRRLSGGGTVFHDPGNINFCFITSGDKGELVNFKKHTTPIVNFLNALNVKAAHGGRNDILIEGSKISGNACHVFKNRVMHHGTLLFDSKLKSLTNALKNDPLKFTDKAVKSVRSKVTNIQEHLEEKIEVNEFVQQLNQYIINNYDCTSYCLNENDYKTINSLVSEKFSTWEWNYGYSPKYEFKKRLKSNSGKRFEITMQIKKGEILEAKIKTNATQKVKISELEKTLNSCLHQYDDIKTKTETIFNEYTELDQKEFLEALF</sequence>
<comment type="caution">
    <text evidence="9">The sequence shown here is derived from an EMBL/GenBank/DDBJ whole genome shotgun (WGS) entry which is preliminary data.</text>
</comment>
<evidence type="ECO:0000256" key="1">
    <source>
        <dbReference type="ARBA" id="ARBA00005085"/>
    </source>
</evidence>
<dbReference type="CDD" id="cd16443">
    <property type="entry name" value="LplA"/>
    <property type="match status" value="1"/>
</dbReference>
<dbReference type="NCBIfam" id="TIGR00545">
    <property type="entry name" value="lipoyltrans"/>
    <property type="match status" value="1"/>
</dbReference>
<proteinExistence type="predicted"/>
<comment type="catalytic activity">
    <reaction evidence="7">
        <text>L-lysyl-[lipoyl-carrier protein] + (R)-lipoate + ATP = N(6)-[(R)-lipoyl]-L-lysyl-[lipoyl-carrier protein] + AMP + diphosphate + H(+)</text>
        <dbReference type="Rhea" id="RHEA:49288"/>
        <dbReference type="Rhea" id="RHEA-COMP:10500"/>
        <dbReference type="Rhea" id="RHEA-COMP:10502"/>
        <dbReference type="ChEBI" id="CHEBI:15378"/>
        <dbReference type="ChEBI" id="CHEBI:29969"/>
        <dbReference type="ChEBI" id="CHEBI:30616"/>
        <dbReference type="ChEBI" id="CHEBI:33019"/>
        <dbReference type="ChEBI" id="CHEBI:83088"/>
        <dbReference type="ChEBI" id="CHEBI:83099"/>
        <dbReference type="ChEBI" id="CHEBI:456215"/>
        <dbReference type="EC" id="6.3.1.20"/>
    </reaction>
</comment>
<dbReference type="Gene3D" id="3.30.390.50">
    <property type="entry name" value="CO dehydrogenase flavoprotein, C-terminal domain"/>
    <property type="match status" value="1"/>
</dbReference>
<dbReference type="GO" id="GO:0005524">
    <property type="term" value="F:ATP binding"/>
    <property type="evidence" value="ECO:0007669"/>
    <property type="project" value="UniProtKB-KW"/>
</dbReference>
<keyword evidence="6" id="KW-0067">ATP-binding</keyword>
<keyword evidence="5" id="KW-0547">Nucleotide-binding</keyword>
<dbReference type="InterPro" id="IPR004562">
    <property type="entry name" value="LipoylTrfase_LipoateP_Ligase"/>
</dbReference>
<evidence type="ECO:0000313" key="9">
    <source>
        <dbReference type="EMBL" id="MCW3785182.1"/>
    </source>
</evidence>
<dbReference type="GO" id="GO:0005737">
    <property type="term" value="C:cytoplasm"/>
    <property type="evidence" value="ECO:0007669"/>
    <property type="project" value="TreeGrafter"/>
</dbReference>
<dbReference type="Pfam" id="PF10437">
    <property type="entry name" value="Lip_prot_lig_C"/>
    <property type="match status" value="1"/>
</dbReference>
<dbReference type="InterPro" id="IPR019491">
    <property type="entry name" value="Lipoate_protein_ligase_C"/>
</dbReference>
<protein>
    <recommendedName>
        <fullName evidence="3">lipoate--protein ligase</fullName>
        <ecNumber evidence="3">6.3.1.20</ecNumber>
    </recommendedName>
</protein>
<comment type="pathway">
    <text evidence="1">Protein modification; protein lipoylation via exogenous pathway; protein N(6)-(lipoyl)lysine from lipoate: step 2/2.</text>
</comment>
<keyword evidence="10" id="KW-1185">Reference proteome</keyword>
<dbReference type="SUPFAM" id="SSF82649">
    <property type="entry name" value="SufE/NifU"/>
    <property type="match status" value="1"/>
</dbReference>
<dbReference type="InterPro" id="IPR004143">
    <property type="entry name" value="BPL_LPL_catalytic"/>
</dbReference>
<accession>A0AAE3M101</accession>
<evidence type="ECO:0000256" key="7">
    <source>
        <dbReference type="ARBA" id="ARBA00048037"/>
    </source>
</evidence>
<dbReference type="GO" id="GO:0017118">
    <property type="term" value="F:lipoyltransferase activity"/>
    <property type="evidence" value="ECO:0007669"/>
    <property type="project" value="TreeGrafter"/>
</dbReference>
<evidence type="ECO:0000313" key="10">
    <source>
        <dbReference type="Proteomes" id="UP001209229"/>
    </source>
</evidence>
<evidence type="ECO:0000259" key="8">
    <source>
        <dbReference type="PROSITE" id="PS51733"/>
    </source>
</evidence>
<evidence type="ECO:0000256" key="6">
    <source>
        <dbReference type="ARBA" id="ARBA00022840"/>
    </source>
</evidence>
<feature type="domain" description="BPL/LPL catalytic" evidence="8">
    <location>
        <begin position="24"/>
        <end position="211"/>
    </location>
</feature>
<evidence type="ECO:0000256" key="4">
    <source>
        <dbReference type="ARBA" id="ARBA00022598"/>
    </source>
</evidence>
<dbReference type="RefSeq" id="WP_301188753.1">
    <property type="nucleotide sequence ID" value="NZ_JAPDPJ010000001.1"/>
</dbReference>
<dbReference type="PROSITE" id="PS51733">
    <property type="entry name" value="BPL_LPL_CATALYTIC"/>
    <property type="match status" value="1"/>
</dbReference>
<dbReference type="EMBL" id="JAPDPJ010000001">
    <property type="protein sequence ID" value="MCW3785182.1"/>
    <property type="molecule type" value="Genomic_DNA"/>
</dbReference>
<dbReference type="PANTHER" id="PTHR12561">
    <property type="entry name" value="LIPOATE-PROTEIN LIGASE"/>
    <property type="match status" value="1"/>
</dbReference>
<dbReference type="Proteomes" id="UP001209229">
    <property type="component" value="Unassembled WGS sequence"/>
</dbReference>
<evidence type="ECO:0000256" key="3">
    <source>
        <dbReference type="ARBA" id="ARBA00012367"/>
    </source>
</evidence>
<keyword evidence="4 9" id="KW-0436">Ligase</keyword>
<dbReference type="Pfam" id="PF21948">
    <property type="entry name" value="LplA-B_cat"/>
    <property type="match status" value="1"/>
</dbReference>
<dbReference type="Gene3D" id="3.30.930.10">
    <property type="entry name" value="Bira Bifunctional Protein, Domain 2"/>
    <property type="match status" value="1"/>
</dbReference>
<dbReference type="EC" id="6.3.1.20" evidence="3"/>
<organism evidence="9 10">
    <name type="scientific">Plebeiibacterium sediminum</name>
    <dbReference type="NCBI Taxonomy" id="2992112"/>
    <lineage>
        <taxon>Bacteria</taxon>
        <taxon>Pseudomonadati</taxon>
        <taxon>Bacteroidota</taxon>
        <taxon>Bacteroidia</taxon>
        <taxon>Marinilabiliales</taxon>
        <taxon>Marinilabiliaceae</taxon>
        <taxon>Plebeiibacterium</taxon>
    </lineage>
</organism>